<dbReference type="PANTHER" id="PTHR10853">
    <property type="entry name" value="PELOTA"/>
    <property type="match status" value="1"/>
</dbReference>
<evidence type="ECO:0000313" key="8">
    <source>
        <dbReference type="Proteomes" id="UP000087171"/>
    </source>
</evidence>
<name>A0A1S2XT12_CICAR</name>
<dbReference type="InterPro" id="IPR005142">
    <property type="entry name" value="eRF1_3"/>
</dbReference>
<comment type="subcellular location">
    <subcellularLocation>
        <location evidence="2 6">Cytoplasm</location>
    </subcellularLocation>
</comment>
<dbReference type="RefSeq" id="XP_004494105.1">
    <property type="nucleotide sequence ID" value="XM_004494048.3"/>
</dbReference>
<dbReference type="GO" id="GO:0005737">
    <property type="term" value="C:cytoplasm"/>
    <property type="evidence" value="ECO:0007669"/>
    <property type="project" value="UniProtKB-SubCell"/>
</dbReference>
<evidence type="ECO:0000256" key="5">
    <source>
        <dbReference type="ARBA" id="ARBA00022723"/>
    </source>
</evidence>
<dbReference type="SUPFAM" id="SSF55315">
    <property type="entry name" value="L30e-like"/>
    <property type="match status" value="1"/>
</dbReference>
<dbReference type="OrthoDB" id="10249111at2759"/>
<dbReference type="InterPro" id="IPR058547">
    <property type="entry name" value="Pelota_N"/>
</dbReference>
<evidence type="ECO:0000256" key="1">
    <source>
        <dbReference type="ARBA" id="ARBA00001968"/>
    </source>
</evidence>
<evidence type="ECO:0000256" key="6">
    <source>
        <dbReference type="RuleBase" id="RU362019"/>
    </source>
</evidence>
<evidence type="ECO:0000313" key="9">
    <source>
        <dbReference type="RefSeq" id="XP_004494105.1"/>
    </source>
</evidence>
<dbReference type="InterPro" id="IPR005140">
    <property type="entry name" value="eRF1_Pelota-like_N"/>
</dbReference>
<evidence type="ECO:0000256" key="3">
    <source>
        <dbReference type="ARBA" id="ARBA00009504"/>
    </source>
</evidence>
<feature type="domain" description="eRF1/Pelota-like N-terminal" evidence="7">
    <location>
        <begin position="1"/>
        <end position="128"/>
    </location>
</feature>
<keyword evidence="5 6" id="KW-0479">Metal-binding</keyword>
<dbReference type="Gene3D" id="2.30.30.870">
    <property type="entry name" value="Pelota, domain A"/>
    <property type="match status" value="1"/>
</dbReference>
<dbReference type="SMART" id="SM01194">
    <property type="entry name" value="eRF1_1"/>
    <property type="match status" value="1"/>
</dbReference>
<protein>
    <recommendedName>
        <fullName evidence="6">Protein pelota homolog</fullName>
    </recommendedName>
</protein>
<evidence type="ECO:0000256" key="4">
    <source>
        <dbReference type="ARBA" id="ARBA00022490"/>
    </source>
</evidence>
<dbReference type="FunFam" id="2.30.30.870:FF:000002">
    <property type="entry name" value="Protein pelota homolog"/>
    <property type="match status" value="1"/>
</dbReference>
<dbReference type="InterPro" id="IPR029064">
    <property type="entry name" value="Ribosomal_eL30-like_sf"/>
</dbReference>
<gene>
    <name evidence="9" type="primary">LOC101514762</name>
</gene>
<dbReference type="Gene3D" id="3.30.1330.30">
    <property type="match status" value="1"/>
</dbReference>
<dbReference type="Gene3D" id="3.30.420.60">
    <property type="entry name" value="eRF1 domain 2"/>
    <property type="match status" value="1"/>
</dbReference>
<dbReference type="PaxDb" id="3827-XP_004494105.1"/>
<dbReference type="SUPFAM" id="SSF159065">
    <property type="entry name" value="Dom34/Pelota N-terminal domain-like"/>
    <property type="match status" value="1"/>
</dbReference>
<dbReference type="NCBIfam" id="TIGR00111">
    <property type="entry name" value="pelota"/>
    <property type="match status" value="1"/>
</dbReference>
<dbReference type="STRING" id="3827.A0A1S2XT12"/>
<dbReference type="FunFam" id="3.30.1330.30:FF:000008">
    <property type="entry name" value="Protein pelota homolog"/>
    <property type="match status" value="1"/>
</dbReference>
<dbReference type="GO" id="GO:0071025">
    <property type="term" value="P:RNA surveillance"/>
    <property type="evidence" value="ECO:0007669"/>
    <property type="project" value="InterPro"/>
</dbReference>
<dbReference type="InterPro" id="IPR004405">
    <property type="entry name" value="TF_pelota"/>
</dbReference>
<reference evidence="9" key="2">
    <citation type="submission" date="2025-08" db="UniProtKB">
        <authorList>
            <consortium name="RefSeq"/>
        </authorList>
    </citation>
    <scope>IDENTIFICATION</scope>
    <source>
        <tissue evidence="9">Etiolated seedlings</tissue>
    </source>
</reference>
<keyword evidence="4 6" id="KW-0963">Cytoplasm</keyword>
<keyword evidence="8" id="KW-1185">Reference proteome</keyword>
<dbReference type="GO" id="GO:0070651">
    <property type="term" value="P:nonfunctional rRNA decay"/>
    <property type="evidence" value="ECO:0007669"/>
    <property type="project" value="TreeGrafter"/>
</dbReference>
<evidence type="ECO:0000259" key="7">
    <source>
        <dbReference type="SMART" id="SM01194"/>
    </source>
</evidence>
<dbReference type="eggNOG" id="KOG2869">
    <property type="taxonomic scope" value="Eukaryota"/>
</dbReference>
<dbReference type="KEGG" id="cam:101514762"/>
<organism evidence="8 9">
    <name type="scientific">Cicer arietinum</name>
    <name type="common">Chickpea</name>
    <name type="synonym">Garbanzo</name>
    <dbReference type="NCBI Taxonomy" id="3827"/>
    <lineage>
        <taxon>Eukaryota</taxon>
        <taxon>Viridiplantae</taxon>
        <taxon>Streptophyta</taxon>
        <taxon>Embryophyta</taxon>
        <taxon>Tracheophyta</taxon>
        <taxon>Spermatophyta</taxon>
        <taxon>Magnoliopsida</taxon>
        <taxon>eudicotyledons</taxon>
        <taxon>Gunneridae</taxon>
        <taxon>Pentapetalae</taxon>
        <taxon>rosids</taxon>
        <taxon>fabids</taxon>
        <taxon>Fabales</taxon>
        <taxon>Fabaceae</taxon>
        <taxon>Papilionoideae</taxon>
        <taxon>50 kb inversion clade</taxon>
        <taxon>NPAAA clade</taxon>
        <taxon>Hologalegina</taxon>
        <taxon>IRL clade</taxon>
        <taxon>Cicereae</taxon>
        <taxon>Cicer</taxon>
    </lineage>
</organism>
<dbReference type="Pfam" id="PF26356">
    <property type="entry name" value="Pelota_N"/>
    <property type="match status" value="1"/>
</dbReference>
<dbReference type="Pfam" id="PF03465">
    <property type="entry name" value="eRF1_3"/>
    <property type="match status" value="1"/>
</dbReference>
<dbReference type="SUPFAM" id="SSF53137">
    <property type="entry name" value="Translational machinery components"/>
    <property type="match status" value="1"/>
</dbReference>
<comment type="function">
    <text evidence="6">Component of the Pelota-HBS1L complex, a complex that recognizes stalled ribosomes and triggers the No-Go Decay (NGD) pathway. In the Pelota-HBS1L complex, pelo recognizes ribosomes stalled at the 3' end of an mRNA and engages stalled ribosomes by destabilizing mRNA in the mRNA channel.</text>
</comment>
<dbReference type="GeneID" id="101514762"/>
<dbReference type="InterPro" id="IPR038069">
    <property type="entry name" value="Pelota/DOM34_N"/>
</dbReference>
<evidence type="ECO:0000256" key="2">
    <source>
        <dbReference type="ARBA" id="ARBA00004496"/>
    </source>
</evidence>
<proteinExistence type="inferred from homology"/>
<dbReference type="GO" id="GO:0032790">
    <property type="term" value="P:ribosome disassembly"/>
    <property type="evidence" value="ECO:0007669"/>
    <property type="project" value="TreeGrafter"/>
</dbReference>
<dbReference type="GO" id="GO:0070966">
    <property type="term" value="P:nuclear-transcribed mRNA catabolic process, no-go decay"/>
    <property type="evidence" value="ECO:0007669"/>
    <property type="project" value="InterPro"/>
</dbReference>
<dbReference type="GO" id="GO:0046872">
    <property type="term" value="F:metal ion binding"/>
    <property type="evidence" value="ECO:0007669"/>
    <property type="project" value="UniProtKB-KW"/>
</dbReference>
<dbReference type="AlphaFoldDB" id="A0A1S2XT12"/>
<sequence length="395" mass="44523">MKLLEKDFAPNQRGTVKIIAEEPDDVWLLYNLITIGDVVTAETTRKVHLESTKNTSSRVKLALHLKVTCRDFQKDSSTLRVHGRNLEPNQHVAAGSFHTLTLERNKPFHLEKKKWSPQAVETLAEVTDDSSFSSSDANLLVVVLQQHQAEIHLLGKQVTTRCSKIEASSSSHSHKKSSSSSSNMFFREVFVAFMKHVDFNIVKCVVIAGDSDSNTSISPTIFRRFLLSEAKRLKIKCIEENKSRIVVVGSRCNNDKGNCDFDLKEVLSDVTVMKLIKNNELGLEIRTFKELWDMICNNSDRVCYGARHVESAHEMNAIETLLISDDLYRNEDTEMRKKYVSLVKSVKESGGKALVYSSMHVSAPQLAQLTGVAAILRFPLPSLQDMDEDDDHAWI</sequence>
<reference evidence="8" key="1">
    <citation type="journal article" date="2013" name="Nat. Biotechnol.">
        <title>Draft genome sequence of chickpea (Cicer arietinum) provides a resource for trait improvement.</title>
        <authorList>
            <person name="Varshney R.K."/>
            <person name="Song C."/>
            <person name="Saxena R.K."/>
            <person name="Azam S."/>
            <person name="Yu S."/>
            <person name="Sharpe A.G."/>
            <person name="Cannon S."/>
            <person name="Baek J."/>
            <person name="Rosen B.D."/>
            <person name="Tar'an B."/>
            <person name="Millan T."/>
            <person name="Zhang X."/>
            <person name="Ramsay L.D."/>
            <person name="Iwata A."/>
            <person name="Wang Y."/>
            <person name="Nelson W."/>
            <person name="Farmer A.D."/>
            <person name="Gaur P.M."/>
            <person name="Soderlund C."/>
            <person name="Penmetsa R.V."/>
            <person name="Xu C."/>
            <person name="Bharti A.K."/>
            <person name="He W."/>
            <person name="Winter P."/>
            <person name="Zhao S."/>
            <person name="Hane J.K."/>
            <person name="Carrasquilla-Garcia N."/>
            <person name="Condie J.A."/>
            <person name="Upadhyaya H.D."/>
            <person name="Luo M.C."/>
            <person name="Thudi M."/>
            <person name="Gowda C.L."/>
            <person name="Singh N.P."/>
            <person name="Lichtenzveig J."/>
            <person name="Gali K.K."/>
            <person name="Rubio J."/>
            <person name="Nadarajan N."/>
            <person name="Dolezel J."/>
            <person name="Bansal K.C."/>
            <person name="Xu X."/>
            <person name="Edwards D."/>
            <person name="Zhang G."/>
            <person name="Kahl G."/>
            <person name="Gil J."/>
            <person name="Singh K.B."/>
            <person name="Datta S.K."/>
            <person name="Jackson S.A."/>
            <person name="Wang J."/>
            <person name="Cook D.R."/>
        </authorList>
    </citation>
    <scope>NUCLEOTIDE SEQUENCE [LARGE SCALE GENOMIC DNA]</scope>
    <source>
        <strain evidence="8">cv. CDC Frontier</strain>
    </source>
</reference>
<dbReference type="GO" id="GO:0070481">
    <property type="term" value="P:nuclear-transcribed mRNA catabolic process, non-stop decay"/>
    <property type="evidence" value="ECO:0007669"/>
    <property type="project" value="InterPro"/>
</dbReference>
<dbReference type="Proteomes" id="UP000087171">
    <property type="component" value="Chromosome Ca3"/>
</dbReference>
<dbReference type="PANTHER" id="PTHR10853:SF3">
    <property type="entry name" value="EUKARYOTIC RELEASE FACTOR 1 (ERF1) FAMILY PROTEIN"/>
    <property type="match status" value="1"/>
</dbReference>
<dbReference type="InterPro" id="IPR042226">
    <property type="entry name" value="eFR1_2_sf"/>
</dbReference>
<accession>A0A1S2XT12</accession>
<comment type="similarity">
    <text evidence="3 6">Belongs to the eukaryotic release factor 1 family. Pelota subfamily.</text>
</comment>
<comment type="cofactor">
    <cofactor evidence="1 6">
        <name>a divalent metal cation</name>
        <dbReference type="ChEBI" id="CHEBI:60240"/>
    </cofactor>
</comment>